<dbReference type="Proteomes" id="UP000294933">
    <property type="component" value="Unassembled WGS sequence"/>
</dbReference>
<name>A0A4Y7PLF3_9AGAM</name>
<dbReference type="VEuPathDB" id="FungiDB:BD410DRAFT_100931"/>
<sequence>MKRMVVKPHQGILDLALYGRGLDGEIFPVARKRRHRYVIAGNCFRHSIKSSTTQYPPSHLPTNLPSHPGTLRHSLNDGVPLLCLRRHDVVGFRVPLSSDLPMQKILNLQYQCHRRRLLYICKTRTRARADIESDSLYPEILTAFIPTELAHARTARMRELGRVFKIN</sequence>
<proteinExistence type="predicted"/>
<evidence type="ECO:0000313" key="1">
    <source>
        <dbReference type="EMBL" id="TDL15652.1"/>
    </source>
</evidence>
<reference evidence="1 2" key="1">
    <citation type="submission" date="2018-06" db="EMBL/GenBank/DDBJ databases">
        <title>A transcriptomic atlas of mushroom development highlights an independent origin of complex multicellularity.</title>
        <authorList>
            <consortium name="DOE Joint Genome Institute"/>
            <person name="Krizsan K."/>
            <person name="Almasi E."/>
            <person name="Merenyi Z."/>
            <person name="Sahu N."/>
            <person name="Viragh M."/>
            <person name="Koszo T."/>
            <person name="Mondo S."/>
            <person name="Kiss B."/>
            <person name="Balint B."/>
            <person name="Kues U."/>
            <person name="Barry K."/>
            <person name="Hegedus J.C."/>
            <person name="Henrissat B."/>
            <person name="Johnson J."/>
            <person name="Lipzen A."/>
            <person name="Ohm R."/>
            <person name="Nagy I."/>
            <person name="Pangilinan J."/>
            <person name="Yan J."/>
            <person name="Xiong Y."/>
            <person name="Grigoriev I.V."/>
            <person name="Hibbett D.S."/>
            <person name="Nagy L.G."/>
        </authorList>
    </citation>
    <scope>NUCLEOTIDE SEQUENCE [LARGE SCALE GENOMIC DNA]</scope>
    <source>
        <strain evidence="1 2">SZMC22713</strain>
    </source>
</reference>
<keyword evidence="2" id="KW-1185">Reference proteome</keyword>
<dbReference type="AlphaFoldDB" id="A0A4Y7PLF3"/>
<organism evidence="1 2">
    <name type="scientific">Rickenella mellea</name>
    <dbReference type="NCBI Taxonomy" id="50990"/>
    <lineage>
        <taxon>Eukaryota</taxon>
        <taxon>Fungi</taxon>
        <taxon>Dikarya</taxon>
        <taxon>Basidiomycota</taxon>
        <taxon>Agaricomycotina</taxon>
        <taxon>Agaricomycetes</taxon>
        <taxon>Hymenochaetales</taxon>
        <taxon>Rickenellaceae</taxon>
        <taxon>Rickenella</taxon>
    </lineage>
</organism>
<evidence type="ECO:0000313" key="2">
    <source>
        <dbReference type="Proteomes" id="UP000294933"/>
    </source>
</evidence>
<dbReference type="EMBL" id="ML170267">
    <property type="protein sequence ID" value="TDL15652.1"/>
    <property type="molecule type" value="Genomic_DNA"/>
</dbReference>
<accession>A0A4Y7PLF3</accession>
<protein>
    <submittedName>
        <fullName evidence="1">Uncharacterized protein</fullName>
    </submittedName>
</protein>
<gene>
    <name evidence="1" type="ORF">BD410DRAFT_100931</name>
</gene>